<sequence>MQRGFSTLVIILSLVLLGGLIGGAFYLGKINYSSQSVVNNFEDCTKAGYPVMESYPAQCRTPDGKVFIQQLSEEEKSKLVPPVSDKFLDQEQNKLRVCPERWFEFLSPIKIEGPYFGQKGQFIMIKATGSSDLIPAGRFDLEWIKKNCPSKQMEPVG</sequence>
<evidence type="ECO:0000313" key="3">
    <source>
        <dbReference type="Proteomes" id="UP000034601"/>
    </source>
</evidence>
<keyword evidence="1" id="KW-0812">Transmembrane</keyword>
<comment type="caution">
    <text evidence="2">The sequence shown here is derived from an EMBL/GenBank/DDBJ whole genome shotgun (WGS) entry which is preliminary data.</text>
</comment>
<evidence type="ECO:0000313" key="2">
    <source>
        <dbReference type="EMBL" id="KKR83467.1"/>
    </source>
</evidence>
<reference evidence="2 3" key="1">
    <citation type="journal article" date="2015" name="Nature">
        <title>rRNA introns, odd ribosomes, and small enigmatic genomes across a large radiation of phyla.</title>
        <authorList>
            <person name="Brown C.T."/>
            <person name="Hug L.A."/>
            <person name="Thomas B.C."/>
            <person name="Sharon I."/>
            <person name="Castelle C.J."/>
            <person name="Singh A."/>
            <person name="Wilkins M.J."/>
            <person name="Williams K.H."/>
            <person name="Banfield J.F."/>
        </authorList>
    </citation>
    <scope>NUCLEOTIDE SEQUENCE [LARGE SCALE GENOMIC DNA]</scope>
</reference>
<name>A0A0G0X753_9BACT</name>
<accession>A0A0G0X753</accession>
<dbReference type="AlphaFoldDB" id="A0A0G0X753"/>
<evidence type="ECO:0000256" key="1">
    <source>
        <dbReference type="SAM" id="Phobius"/>
    </source>
</evidence>
<dbReference type="Proteomes" id="UP000034601">
    <property type="component" value="Unassembled WGS sequence"/>
</dbReference>
<protein>
    <submittedName>
        <fullName evidence="2">Periplasmic ligand-binding sensor protein</fullName>
    </submittedName>
</protein>
<dbReference type="EMBL" id="LCAB01000005">
    <property type="protein sequence ID" value="KKR83467.1"/>
    <property type="molecule type" value="Genomic_DNA"/>
</dbReference>
<keyword evidence="1" id="KW-1133">Transmembrane helix</keyword>
<gene>
    <name evidence="2" type="ORF">UU29_C0005G0048</name>
</gene>
<feature type="transmembrane region" description="Helical" evidence="1">
    <location>
        <begin position="6"/>
        <end position="27"/>
    </location>
</feature>
<keyword evidence="1" id="KW-0472">Membrane</keyword>
<organism evidence="2 3">
    <name type="scientific">Candidatus Daviesbacteria bacterium GW2011_GWA2_40_9</name>
    <dbReference type="NCBI Taxonomy" id="1618424"/>
    <lineage>
        <taxon>Bacteria</taxon>
        <taxon>Candidatus Daviesiibacteriota</taxon>
    </lineage>
</organism>
<proteinExistence type="predicted"/>